<gene>
    <name evidence="1" type="ORF">HA335_02610</name>
</gene>
<dbReference type="OMA" id="NYNDEHE"/>
<dbReference type="RefSeq" id="WP_010870573.1">
    <property type="nucleotide sequence ID" value="NC_000909.1"/>
</dbReference>
<comment type="caution">
    <text evidence="1">The sequence shown here is derived from an EMBL/GenBank/DDBJ whole genome shotgun (WGS) entry which is preliminary data.</text>
</comment>
<dbReference type="Proteomes" id="UP000645676">
    <property type="component" value="Unassembled WGS sequence"/>
</dbReference>
<name>A0A832WG04_9EURY</name>
<proteinExistence type="predicted"/>
<organism evidence="1 2">
    <name type="scientific">Methanocaldococcus jannaschii</name>
    <dbReference type="NCBI Taxonomy" id="2190"/>
    <lineage>
        <taxon>Archaea</taxon>
        <taxon>Methanobacteriati</taxon>
        <taxon>Methanobacteriota</taxon>
        <taxon>Methanomada group</taxon>
        <taxon>Methanococci</taxon>
        <taxon>Methanococcales</taxon>
        <taxon>Methanocaldococcaceae</taxon>
        <taxon>Methanocaldococcus</taxon>
    </lineage>
</organism>
<protein>
    <submittedName>
        <fullName evidence="1">Uncharacterized protein</fullName>
    </submittedName>
</protein>
<evidence type="ECO:0000313" key="2">
    <source>
        <dbReference type="Proteomes" id="UP000645676"/>
    </source>
</evidence>
<dbReference type="AlphaFoldDB" id="A0A832WG04"/>
<sequence length="537" mass="65990">MIVEIYNFNFIRINEKEIKLFYNTYPPLKKLECYLDFIKELVSNSYKNNKFIKKDEFEHLVYNTFLYFLINWDNLYHTNQMPFYIWYNFKERVDDILKSEKDITFILNQKYVNIDYFGKYLKKFTNNIKSKNKNRIVDYIMENFQGNLIMLYFLVRKIIMNKNNNYRFDILFITDYDRYYGNNRFFGNHLFKNEEFKKLLKNFDINLTDKNYSILFTKYNFINLPKYIKDYYKKRQDYLFIEDILNLKLGFDILLNSSKIFKKVNLTNYNDEHEKFIHTMFNIFLKHKLPFVLWFYLSIKDYISKTNIKCIVGDSERNFMFYLCNIYRLWRKNIKTIAFSHEVINNNYIHLPISEKYSCIPDCKLVWNENIKKLLIDKYNFPKDKVIVFPDPRFLYWKKYPKKEKTILFVSQGYPEFYEEIFNTFRDKKLINTLIEHGYSFYFKPHPGEYLNDFSIRELEKLKNIKEIKIINGLNFVPEYTIGMSSTMIYELLNAGSKSFFLESNAKETFMMDDKEFKKYFRKNLKEIFFEILNKQL</sequence>
<dbReference type="EMBL" id="DUJR01000012">
    <property type="protein sequence ID" value="HII59465.1"/>
    <property type="molecule type" value="Genomic_DNA"/>
</dbReference>
<evidence type="ECO:0000313" key="1">
    <source>
        <dbReference type="EMBL" id="HII59465.1"/>
    </source>
</evidence>
<reference evidence="1" key="1">
    <citation type="journal article" date="2020" name="bioRxiv">
        <title>A rank-normalized archaeal taxonomy based on genome phylogeny resolves widespread incomplete and uneven classifications.</title>
        <authorList>
            <person name="Rinke C."/>
            <person name="Chuvochina M."/>
            <person name="Mussig A.J."/>
            <person name="Chaumeil P.-A."/>
            <person name="Waite D.W."/>
            <person name="Whitman W.B."/>
            <person name="Parks D.H."/>
            <person name="Hugenholtz P."/>
        </authorList>
    </citation>
    <scope>NUCLEOTIDE SEQUENCE</scope>
    <source>
        <strain evidence="1">UBA8849</strain>
    </source>
</reference>
<accession>A0A832WG04</accession>